<reference evidence="4 5" key="1">
    <citation type="journal article" date="2016" name="Nat. Commun.">
        <title>Thousands of microbial genomes shed light on interconnected biogeochemical processes in an aquifer system.</title>
        <authorList>
            <person name="Anantharaman K."/>
            <person name="Brown C.T."/>
            <person name="Hug L.A."/>
            <person name="Sharon I."/>
            <person name="Castelle C.J."/>
            <person name="Probst A.J."/>
            <person name="Thomas B.C."/>
            <person name="Singh A."/>
            <person name="Wilkins M.J."/>
            <person name="Karaoz U."/>
            <person name="Brodie E.L."/>
            <person name="Williams K.H."/>
            <person name="Hubbard S.S."/>
            <person name="Banfield J.F."/>
        </authorList>
    </citation>
    <scope>NUCLEOTIDE SEQUENCE [LARGE SCALE GENOMIC DNA]</scope>
</reference>
<dbReference type="InterPro" id="IPR036866">
    <property type="entry name" value="RibonucZ/Hydroxyglut_hydro"/>
</dbReference>
<protein>
    <recommendedName>
        <fullName evidence="6">MBL fold hydrolase</fullName>
    </recommendedName>
</protein>
<dbReference type="InterPro" id="IPR050698">
    <property type="entry name" value="MBL"/>
</dbReference>
<gene>
    <name evidence="4" type="ORF">A2928_00940</name>
</gene>
<proteinExistence type="predicted"/>
<dbReference type="SMART" id="SM00849">
    <property type="entry name" value="Lactamase_B"/>
    <property type="match status" value="1"/>
</dbReference>
<dbReference type="SMART" id="SM01027">
    <property type="entry name" value="Beta-Casp"/>
    <property type="match status" value="1"/>
</dbReference>
<feature type="domain" description="Beta-Casp" evidence="3">
    <location>
        <begin position="242"/>
        <end position="367"/>
    </location>
</feature>
<dbReference type="Gene3D" id="3.40.50.10890">
    <property type="match status" value="1"/>
</dbReference>
<evidence type="ECO:0008006" key="6">
    <source>
        <dbReference type="Google" id="ProtNLM"/>
    </source>
</evidence>
<evidence type="ECO:0000259" key="2">
    <source>
        <dbReference type="SMART" id="SM00849"/>
    </source>
</evidence>
<dbReference type="CDD" id="cd16295">
    <property type="entry name" value="TTHA0252-CPSF-like_MBL-fold"/>
    <property type="match status" value="1"/>
</dbReference>
<evidence type="ECO:0000259" key="3">
    <source>
        <dbReference type="SMART" id="SM01027"/>
    </source>
</evidence>
<evidence type="ECO:0000313" key="5">
    <source>
        <dbReference type="Proteomes" id="UP000176221"/>
    </source>
</evidence>
<evidence type="ECO:0000313" key="4">
    <source>
        <dbReference type="EMBL" id="OHA32202.1"/>
    </source>
</evidence>
<dbReference type="Pfam" id="PF10996">
    <property type="entry name" value="Beta-Casp"/>
    <property type="match status" value="1"/>
</dbReference>
<keyword evidence="1" id="KW-0378">Hydrolase</keyword>
<feature type="domain" description="Metallo-beta-lactamase" evidence="2">
    <location>
        <begin position="18"/>
        <end position="226"/>
    </location>
</feature>
<dbReference type="PANTHER" id="PTHR11203:SF37">
    <property type="entry name" value="INTEGRATOR COMPLEX SUBUNIT 11"/>
    <property type="match status" value="1"/>
</dbReference>
<dbReference type="GO" id="GO:0016787">
    <property type="term" value="F:hydrolase activity"/>
    <property type="evidence" value="ECO:0007669"/>
    <property type="project" value="UniProtKB-KW"/>
</dbReference>
<dbReference type="GO" id="GO:0004521">
    <property type="term" value="F:RNA endonuclease activity"/>
    <property type="evidence" value="ECO:0007669"/>
    <property type="project" value="TreeGrafter"/>
</dbReference>
<name>A0A1G2NA95_9BACT</name>
<sequence>MEHKPPRITFWSGVGEVTGANFLLEYLDERILVDCGLIQGKNVHKQNWEKFPYDPSSIDYLFITHAHIDHIGRIPFLLRKGFNGEIWSTPQTKELAPHMLRDALYIATEEAHRDGSPVPYEEKDIDEALRLWKTAPYYEVIYFGEWSVLFKDAGHILGSAMPIFSIGGKNIAFTGDLGNSPTPLLRDTDFLENIDYLVMESVYGDRNHEGLDTRRDKLQEIIIRSIERGGTLLIPCFSLERTQILLHELNHLVERNSIPKIPVFLDSPLAIRVTEIYRREGADFNKSVQKEQRHDRDIFDFPNLNLTLSRRDSAEIAATHGPKIIIAGSGMSEGGRVRGHEKAILSDDKNTILFIGYQGIGTLGRRIMDGERQIVIDGTTVGVRANIESILGYSSHKDSDHLIEFVEKALPIKQVFVVMGEPKASLFLVQKLRDELVANAIYPERGKSYLLE</sequence>
<dbReference type="InterPro" id="IPR011108">
    <property type="entry name" value="RMMBL"/>
</dbReference>
<dbReference type="Proteomes" id="UP000176221">
    <property type="component" value="Unassembled WGS sequence"/>
</dbReference>
<accession>A0A1G2NA95</accession>
<comment type="caution">
    <text evidence="4">The sequence shown here is derived from an EMBL/GenBank/DDBJ whole genome shotgun (WGS) entry which is preliminary data.</text>
</comment>
<dbReference type="Gene3D" id="3.60.15.10">
    <property type="entry name" value="Ribonuclease Z/Hydroxyacylglutathione hydrolase-like"/>
    <property type="match status" value="1"/>
</dbReference>
<organism evidence="4 5">
    <name type="scientific">Candidatus Taylorbacteria bacterium RIFCSPLOWO2_01_FULL_45_15b</name>
    <dbReference type="NCBI Taxonomy" id="1802319"/>
    <lineage>
        <taxon>Bacteria</taxon>
        <taxon>Candidatus Tayloriibacteriota</taxon>
    </lineage>
</organism>
<dbReference type="Pfam" id="PF07521">
    <property type="entry name" value="RMMBL"/>
    <property type="match status" value="1"/>
</dbReference>
<dbReference type="Pfam" id="PF00753">
    <property type="entry name" value="Lactamase_B"/>
    <property type="match status" value="1"/>
</dbReference>
<dbReference type="SUPFAM" id="SSF56281">
    <property type="entry name" value="Metallo-hydrolase/oxidoreductase"/>
    <property type="match status" value="1"/>
</dbReference>
<dbReference type="PANTHER" id="PTHR11203">
    <property type="entry name" value="CLEAVAGE AND POLYADENYLATION SPECIFICITY FACTOR FAMILY MEMBER"/>
    <property type="match status" value="1"/>
</dbReference>
<dbReference type="AlphaFoldDB" id="A0A1G2NA95"/>
<dbReference type="STRING" id="1802319.A2928_00940"/>
<dbReference type="InterPro" id="IPR001279">
    <property type="entry name" value="Metallo-B-lactamas"/>
</dbReference>
<dbReference type="InterPro" id="IPR022712">
    <property type="entry name" value="Beta_Casp"/>
</dbReference>
<evidence type="ECO:0000256" key="1">
    <source>
        <dbReference type="ARBA" id="ARBA00022801"/>
    </source>
</evidence>
<dbReference type="EMBL" id="MHRX01000051">
    <property type="protein sequence ID" value="OHA32202.1"/>
    <property type="molecule type" value="Genomic_DNA"/>
</dbReference>